<keyword evidence="1" id="KW-0732">Signal</keyword>
<accession>A0A1C4Z8K1</accession>
<dbReference type="RefSeq" id="WP_088962609.1">
    <property type="nucleotide sequence ID" value="NZ_LT607410.1"/>
</dbReference>
<dbReference type="EMBL" id="LT607410">
    <property type="protein sequence ID" value="SCF29230.1"/>
    <property type="molecule type" value="Genomic_DNA"/>
</dbReference>
<dbReference type="Proteomes" id="UP000198228">
    <property type="component" value="Chromosome I"/>
</dbReference>
<gene>
    <name evidence="2" type="ORF">GA0074696_4147</name>
</gene>
<sequence length="296" mass="30403">MLSRRAAGAAALGLAVGLGALLAPGPAYADYEHCDALGNCYWVVEKPGTGDGGNGGGSNNGGGGAGRGCSYEGQPVPCVVDELGVWDGACYVKRVPPPTGGRTDGYWSIRTCGVYGGIASQSPATWSPDPPAGILPSYQELAQRAIAEMNLDGPRIGIAPRTNGAGLVGLPIWLWNNVSPTTWGPITRTAAVPGRSVTATARAQKIVWSMGDGNSVTCTKPGTPYQPSFGKQRSPDCGYDGYSQPSSTQRGGRYTVTATTSWLITWSGGGGNSGSQSIDLSSTATIDIDELQVITS</sequence>
<feature type="signal peptide" evidence="1">
    <location>
        <begin position="1"/>
        <end position="29"/>
    </location>
</feature>
<evidence type="ECO:0000313" key="3">
    <source>
        <dbReference type="Proteomes" id="UP000198228"/>
    </source>
</evidence>
<name>A0A1C4Z8K1_9ACTN</name>
<reference evidence="2 3" key="1">
    <citation type="submission" date="2016-06" db="EMBL/GenBank/DDBJ databases">
        <authorList>
            <person name="Kjaerup R.B."/>
            <person name="Dalgaard T.S."/>
            <person name="Juul-Madsen H.R."/>
        </authorList>
    </citation>
    <scope>NUCLEOTIDE SEQUENCE [LARGE SCALE GENOMIC DNA]</scope>
    <source>
        <strain evidence="2 3">DSM 43821</strain>
    </source>
</reference>
<proteinExistence type="predicted"/>
<protein>
    <recommendedName>
        <fullName evidence="4">ATP/GTP-binding protein</fullName>
    </recommendedName>
</protein>
<dbReference type="AlphaFoldDB" id="A0A1C4Z8K1"/>
<feature type="chain" id="PRO_5008709946" description="ATP/GTP-binding protein" evidence="1">
    <location>
        <begin position="30"/>
        <end position="296"/>
    </location>
</feature>
<evidence type="ECO:0008006" key="4">
    <source>
        <dbReference type="Google" id="ProtNLM"/>
    </source>
</evidence>
<organism evidence="2 3">
    <name type="scientific">Micromonospora purpureochromogenes</name>
    <dbReference type="NCBI Taxonomy" id="47872"/>
    <lineage>
        <taxon>Bacteria</taxon>
        <taxon>Bacillati</taxon>
        <taxon>Actinomycetota</taxon>
        <taxon>Actinomycetes</taxon>
        <taxon>Micromonosporales</taxon>
        <taxon>Micromonosporaceae</taxon>
        <taxon>Micromonospora</taxon>
    </lineage>
</organism>
<evidence type="ECO:0000313" key="2">
    <source>
        <dbReference type="EMBL" id="SCF29230.1"/>
    </source>
</evidence>
<evidence type="ECO:0000256" key="1">
    <source>
        <dbReference type="SAM" id="SignalP"/>
    </source>
</evidence>